<gene>
    <name evidence="2" type="ORF">BU16DRAFT_557638</name>
</gene>
<dbReference type="EMBL" id="MU004184">
    <property type="protein sequence ID" value="KAF2499308.1"/>
    <property type="molecule type" value="Genomic_DNA"/>
</dbReference>
<reference evidence="2" key="1">
    <citation type="journal article" date="2020" name="Stud. Mycol.">
        <title>101 Dothideomycetes genomes: a test case for predicting lifestyles and emergence of pathogens.</title>
        <authorList>
            <person name="Haridas S."/>
            <person name="Albert R."/>
            <person name="Binder M."/>
            <person name="Bloem J."/>
            <person name="Labutti K."/>
            <person name="Salamov A."/>
            <person name="Andreopoulos B."/>
            <person name="Baker S."/>
            <person name="Barry K."/>
            <person name="Bills G."/>
            <person name="Bluhm B."/>
            <person name="Cannon C."/>
            <person name="Castanera R."/>
            <person name="Culley D."/>
            <person name="Daum C."/>
            <person name="Ezra D."/>
            <person name="Gonzalez J."/>
            <person name="Henrissat B."/>
            <person name="Kuo A."/>
            <person name="Liang C."/>
            <person name="Lipzen A."/>
            <person name="Lutzoni F."/>
            <person name="Magnuson J."/>
            <person name="Mondo S."/>
            <person name="Nolan M."/>
            <person name="Ohm R."/>
            <person name="Pangilinan J."/>
            <person name="Park H.-J."/>
            <person name="Ramirez L."/>
            <person name="Alfaro M."/>
            <person name="Sun H."/>
            <person name="Tritt A."/>
            <person name="Yoshinaga Y."/>
            <person name="Zwiers L.-H."/>
            <person name="Turgeon B."/>
            <person name="Goodwin S."/>
            <person name="Spatafora J."/>
            <person name="Crous P."/>
            <person name="Grigoriev I."/>
        </authorList>
    </citation>
    <scope>NUCLEOTIDE SEQUENCE</scope>
    <source>
        <strain evidence="2">CBS 269.34</strain>
    </source>
</reference>
<name>A0A6A6R3G1_9PEZI</name>
<feature type="compositionally biased region" description="Low complexity" evidence="1">
    <location>
        <begin position="247"/>
        <end position="271"/>
    </location>
</feature>
<feature type="compositionally biased region" description="Low complexity" evidence="1">
    <location>
        <begin position="192"/>
        <end position="204"/>
    </location>
</feature>
<feature type="region of interest" description="Disordered" evidence="1">
    <location>
        <begin position="1"/>
        <end position="55"/>
    </location>
</feature>
<feature type="compositionally biased region" description="Polar residues" evidence="1">
    <location>
        <begin position="290"/>
        <end position="317"/>
    </location>
</feature>
<feature type="compositionally biased region" description="Low complexity" evidence="1">
    <location>
        <begin position="371"/>
        <end position="389"/>
    </location>
</feature>
<evidence type="ECO:0000313" key="2">
    <source>
        <dbReference type="EMBL" id="KAF2499308.1"/>
    </source>
</evidence>
<feature type="compositionally biased region" description="Gly residues" evidence="1">
    <location>
        <begin position="476"/>
        <end position="491"/>
    </location>
</feature>
<feature type="region of interest" description="Disordered" evidence="1">
    <location>
        <begin position="154"/>
        <end position="321"/>
    </location>
</feature>
<protein>
    <submittedName>
        <fullName evidence="2">Uncharacterized protein</fullName>
    </submittedName>
</protein>
<proteinExistence type="predicted"/>
<evidence type="ECO:0000313" key="3">
    <source>
        <dbReference type="Proteomes" id="UP000799750"/>
    </source>
</evidence>
<dbReference type="Proteomes" id="UP000799750">
    <property type="component" value="Unassembled WGS sequence"/>
</dbReference>
<feature type="region of interest" description="Disordered" evidence="1">
    <location>
        <begin position="367"/>
        <end position="501"/>
    </location>
</feature>
<sequence length="501" mass="54505">MPPWGRPPGGQGRRRGDWERPAEGVYRFQELDSDEDGLHGVALDPSMQKGRPPSFNPDELYFNDMDPRAWEQMVTERDRLAYGDVYDHSEDEDGYFEEGGGAIVHLAPLDQEEVLFQRVLDKIRRARGTGKPNVALTQEELEAYEARILRNQQVPAPAARPAAKIKNTSSTPTSASSSTRSKNAQRRTSIFSSPKPVKNKSSGSGKKRVSSGQLDSTPVPAPAPGFMIPGPDGQPMYAPITYNPRGPQSRSARSISSHSRPGSRSPSLSSRNGNHPSTPPREAPGAFPSDSPQHYENVTPPVQKSRQSSYPPRQNSFLEDADWIQSARSRSDPSALHQLPLQPSPQLVPFPVSPYQHYNADPYQYMPQSAPSMTPSSVQPQSQPQVASQYARDRRLGAAASDNYINMPRRVPVPNQRASMQSSYSDPALGYKASGLRDELSDDDDDDGQHGVLVDVVQETGSGPGYNVNVTKPTGPGSGSGGGNSGGGSGGGERRRRGRRK</sequence>
<dbReference type="OrthoDB" id="3932653at2759"/>
<organism evidence="2 3">
    <name type="scientific">Lophium mytilinum</name>
    <dbReference type="NCBI Taxonomy" id="390894"/>
    <lineage>
        <taxon>Eukaryota</taxon>
        <taxon>Fungi</taxon>
        <taxon>Dikarya</taxon>
        <taxon>Ascomycota</taxon>
        <taxon>Pezizomycotina</taxon>
        <taxon>Dothideomycetes</taxon>
        <taxon>Pleosporomycetidae</taxon>
        <taxon>Mytilinidiales</taxon>
        <taxon>Mytilinidiaceae</taxon>
        <taxon>Lophium</taxon>
    </lineage>
</organism>
<evidence type="ECO:0000256" key="1">
    <source>
        <dbReference type="SAM" id="MobiDB-lite"/>
    </source>
</evidence>
<dbReference type="AlphaFoldDB" id="A0A6A6R3G1"/>
<feature type="compositionally biased region" description="Low complexity" evidence="1">
    <location>
        <begin position="155"/>
        <end position="181"/>
    </location>
</feature>
<keyword evidence="3" id="KW-1185">Reference proteome</keyword>
<accession>A0A6A6R3G1</accession>
<feature type="compositionally biased region" description="Polar residues" evidence="1">
    <location>
        <begin position="416"/>
        <end position="425"/>
    </location>
</feature>